<comment type="caution">
    <text evidence="1">The sequence shown here is derived from an EMBL/GenBank/DDBJ whole genome shotgun (WGS) entry which is preliminary data.</text>
</comment>
<evidence type="ECO:0000313" key="2">
    <source>
        <dbReference type="Proteomes" id="UP001151532"/>
    </source>
</evidence>
<evidence type="ECO:0000313" key="1">
    <source>
        <dbReference type="EMBL" id="KAJ6773931.1"/>
    </source>
</evidence>
<keyword evidence="2" id="KW-1185">Reference proteome</keyword>
<organism evidence="1 2">
    <name type="scientific">Salix purpurea</name>
    <name type="common">Purple osier willow</name>
    <dbReference type="NCBI Taxonomy" id="77065"/>
    <lineage>
        <taxon>Eukaryota</taxon>
        <taxon>Viridiplantae</taxon>
        <taxon>Streptophyta</taxon>
        <taxon>Embryophyta</taxon>
        <taxon>Tracheophyta</taxon>
        <taxon>Spermatophyta</taxon>
        <taxon>Magnoliopsida</taxon>
        <taxon>eudicotyledons</taxon>
        <taxon>Gunneridae</taxon>
        <taxon>Pentapetalae</taxon>
        <taxon>rosids</taxon>
        <taxon>fabids</taxon>
        <taxon>Malpighiales</taxon>
        <taxon>Salicaceae</taxon>
        <taxon>Saliceae</taxon>
        <taxon>Salix</taxon>
    </lineage>
</organism>
<sequence length="15" mass="1721">MLSNSISKLTKSLWI</sequence>
<reference evidence="1" key="2">
    <citation type="journal article" date="2023" name="Int. J. Mol. Sci.">
        <title>De Novo Assembly and Annotation of 11 Diverse Shrub Willow (Salix) Genomes Reveals Novel Gene Organization in Sex-Linked Regions.</title>
        <authorList>
            <person name="Hyden B."/>
            <person name="Feng K."/>
            <person name="Yates T.B."/>
            <person name="Jawdy S."/>
            <person name="Cereghino C."/>
            <person name="Smart L.B."/>
            <person name="Muchero W."/>
        </authorList>
    </citation>
    <scope>NUCLEOTIDE SEQUENCE</scope>
    <source>
        <tissue evidence="1">Shoot tip</tissue>
    </source>
</reference>
<dbReference type="EMBL" id="JAPFFK010000002">
    <property type="protein sequence ID" value="KAJ6773931.1"/>
    <property type="molecule type" value="Genomic_DNA"/>
</dbReference>
<accession>A0A9Q0WWT4</accession>
<dbReference type="OrthoDB" id="10249311at2759"/>
<proteinExistence type="predicted"/>
<reference evidence="1" key="1">
    <citation type="submission" date="2022-11" db="EMBL/GenBank/DDBJ databases">
        <authorList>
            <person name="Hyden B.L."/>
            <person name="Feng K."/>
            <person name="Yates T."/>
            <person name="Jawdy S."/>
            <person name="Smart L.B."/>
            <person name="Muchero W."/>
        </authorList>
    </citation>
    <scope>NUCLEOTIDE SEQUENCE</scope>
    <source>
        <tissue evidence="1">Shoot tip</tissue>
    </source>
</reference>
<gene>
    <name evidence="1" type="ORF">OIU79_017385</name>
</gene>
<protein>
    <submittedName>
        <fullName evidence="1">Uncharacterized protein</fullName>
    </submittedName>
</protein>
<dbReference type="Proteomes" id="UP001151532">
    <property type="component" value="Chromosome 5"/>
</dbReference>
<name>A0A9Q0WWT4_SALPP</name>